<organism evidence="3 4">
    <name type="scientific">Apiospora rasikravindrae</name>
    <dbReference type="NCBI Taxonomy" id="990691"/>
    <lineage>
        <taxon>Eukaryota</taxon>
        <taxon>Fungi</taxon>
        <taxon>Dikarya</taxon>
        <taxon>Ascomycota</taxon>
        <taxon>Pezizomycotina</taxon>
        <taxon>Sordariomycetes</taxon>
        <taxon>Xylariomycetidae</taxon>
        <taxon>Amphisphaeriales</taxon>
        <taxon>Apiosporaceae</taxon>
        <taxon>Apiospora</taxon>
    </lineage>
</organism>
<proteinExistence type="predicted"/>
<sequence length="278" mass="31692">MSSIQNKVDASFFIFWLRSRQDTIDIASHIIADDTINDPLVLKEHLAALFNSYADDSTSFAGYCKNKIDEDRVLLQQNATFEAQIQSLREYQARLIKSVDHHKEELRIHRLDAADFESALEFQKKSFSAMKYYFDRQQKIRDKAHDSVLAETQARLETLQTENDSLRVQHEDMKLDLAESQMERNALSEKAAHAAGLERALKAAYDTNDRLLELADNLTADDALLASTMEADMMDSMTDTEDDGETEEEEEDQTVSSMTLVPHSLSSPSRSLCEIEWV</sequence>
<reference evidence="3 4" key="1">
    <citation type="submission" date="2023-01" db="EMBL/GenBank/DDBJ databases">
        <title>Analysis of 21 Apiospora genomes using comparative genomics revels a genus with tremendous synthesis potential of carbohydrate active enzymes and secondary metabolites.</title>
        <authorList>
            <person name="Sorensen T."/>
        </authorList>
    </citation>
    <scope>NUCLEOTIDE SEQUENCE [LARGE SCALE GENOMIC DNA]</scope>
    <source>
        <strain evidence="3 4">CBS 33761</strain>
    </source>
</reference>
<comment type="caution">
    <text evidence="3">The sequence shown here is derived from an EMBL/GenBank/DDBJ whole genome shotgun (WGS) entry which is preliminary data.</text>
</comment>
<evidence type="ECO:0000313" key="4">
    <source>
        <dbReference type="Proteomes" id="UP001444661"/>
    </source>
</evidence>
<keyword evidence="4" id="KW-1185">Reference proteome</keyword>
<feature type="compositionally biased region" description="Acidic residues" evidence="2">
    <location>
        <begin position="238"/>
        <end position="253"/>
    </location>
</feature>
<gene>
    <name evidence="3" type="ORF">PG993_011712</name>
</gene>
<protein>
    <submittedName>
        <fullName evidence="3">Uncharacterized protein</fullName>
    </submittedName>
</protein>
<evidence type="ECO:0000256" key="1">
    <source>
        <dbReference type="SAM" id="Coils"/>
    </source>
</evidence>
<evidence type="ECO:0000313" key="3">
    <source>
        <dbReference type="EMBL" id="KAK8023646.1"/>
    </source>
</evidence>
<dbReference type="EMBL" id="JAQQWK010000011">
    <property type="protein sequence ID" value="KAK8023646.1"/>
    <property type="molecule type" value="Genomic_DNA"/>
</dbReference>
<dbReference type="Proteomes" id="UP001444661">
    <property type="component" value="Unassembled WGS sequence"/>
</dbReference>
<accession>A0ABR1S1Z9</accession>
<evidence type="ECO:0000256" key="2">
    <source>
        <dbReference type="SAM" id="MobiDB-lite"/>
    </source>
</evidence>
<name>A0ABR1S1Z9_9PEZI</name>
<feature type="region of interest" description="Disordered" evidence="2">
    <location>
        <begin position="236"/>
        <end position="278"/>
    </location>
</feature>
<keyword evidence="1" id="KW-0175">Coiled coil</keyword>
<feature type="coiled-coil region" evidence="1">
    <location>
        <begin position="149"/>
        <end position="190"/>
    </location>
</feature>